<keyword evidence="2" id="KW-1185">Reference proteome</keyword>
<name>A0ACB8C796_DERSI</name>
<sequence>MADGEATHIVTDPPNADKVRKVCDEMKMPEKARFVLGEAPGFSSILGFALIDPKQFREVPVPDPKNIIAALSYTSGTTGLPKGVEITHFSFVANMVQSK</sequence>
<reference evidence="1" key="1">
    <citation type="submission" date="2020-05" db="EMBL/GenBank/DDBJ databases">
        <title>Large-scale comparative analyses of tick genomes elucidate their genetic diversity and vector capacities.</title>
        <authorList>
            <person name="Jia N."/>
            <person name="Wang J."/>
            <person name="Shi W."/>
            <person name="Du L."/>
            <person name="Sun Y."/>
            <person name="Zhan W."/>
            <person name="Jiang J."/>
            <person name="Wang Q."/>
            <person name="Zhang B."/>
            <person name="Ji P."/>
            <person name="Sakyi L.B."/>
            <person name="Cui X."/>
            <person name="Yuan T."/>
            <person name="Jiang B."/>
            <person name="Yang W."/>
            <person name="Lam T.T.-Y."/>
            <person name="Chang Q."/>
            <person name="Ding S."/>
            <person name="Wang X."/>
            <person name="Zhu J."/>
            <person name="Ruan X."/>
            <person name="Zhao L."/>
            <person name="Wei J."/>
            <person name="Que T."/>
            <person name="Du C."/>
            <person name="Cheng J."/>
            <person name="Dai P."/>
            <person name="Han X."/>
            <person name="Huang E."/>
            <person name="Gao Y."/>
            <person name="Liu J."/>
            <person name="Shao H."/>
            <person name="Ye R."/>
            <person name="Li L."/>
            <person name="Wei W."/>
            <person name="Wang X."/>
            <person name="Wang C."/>
            <person name="Yang T."/>
            <person name="Huo Q."/>
            <person name="Li W."/>
            <person name="Guo W."/>
            <person name="Chen H."/>
            <person name="Zhou L."/>
            <person name="Ni X."/>
            <person name="Tian J."/>
            <person name="Zhou Y."/>
            <person name="Sheng Y."/>
            <person name="Liu T."/>
            <person name="Pan Y."/>
            <person name="Xia L."/>
            <person name="Li J."/>
            <person name="Zhao F."/>
            <person name="Cao W."/>
        </authorList>
    </citation>
    <scope>NUCLEOTIDE SEQUENCE</scope>
    <source>
        <strain evidence="1">Dsil-2018</strain>
    </source>
</reference>
<dbReference type="Proteomes" id="UP000821865">
    <property type="component" value="Chromosome 8"/>
</dbReference>
<evidence type="ECO:0000313" key="2">
    <source>
        <dbReference type="Proteomes" id="UP000821865"/>
    </source>
</evidence>
<accession>A0ACB8C796</accession>
<evidence type="ECO:0000313" key="1">
    <source>
        <dbReference type="EMBL" id="KAH7936796.1"/>
    </source>
</evidence>
<dbReference type="EMBL" id="CM023477">
    <property type="protein sequence ID" value="KAH7936796.1"/>
    <property type="molecule type" value="Genomic_DNA"/>
</dbReference>
<gene>
    <name evidence="1" type="ORF">HPB49_004465</name>
</gene>
<proteinExistence type="predicted"/>
<organism evidence="1 2">
    <name type="scientific">Dermacentor silvarum</name>
    <name type="common">Tick</name>
    <dbReference type="NCBI Taxonomy" id="543639"/>
    <lineage>
        <taxon>Eukaryota</taxon>
        <taxon>Metazoa</taxon>
        <taxon>Ecdysozoa</taxon>
        <taxon>Arthropoda</taxon>
        <taxon>Chelicerata</taxon>
        <taxon>Arachnida</taxon>
        <taxon>Acari</taxon>
        <taxon>Parasitiformes</taxon>
        <taxon>Ixodida</taxon>
        <taxon>Ixodoidea</taxon>
        <taxon>Ixodidae</taxon>
        <taxon>Rhipicephalinae</taxon>
        <taxon>Dermacentor</taxon>
    </lineage>
</organism>
<protein>
    <submittedName>
        <fullName evidence="1">Uncharacterized protein</fullName>
    </submittedName>
</protein>
<comment type="caution">
    <text evidence="1">The sequence shown here is derived from an EMBL/GenBank/DDBJ whole genome shotgun (WGS) entry which is preliminary data.</text>
</comment>